<reference evidence="1" key="1">
    <citation type="submission" date="2012-05" db="EMBL/GenBank/DDBJ databases">
        <authorList>
            <person name="Krishnakumar V."/>
            <person name="Cheung F."/>
            <person name="Xiao Y."/>
            <person name="Chan A."/>
            <person name="Moskal W.A."/>
            <person name="Town C.D."/>
        </authorList>
    </citation>
    <scope>NUCLEOTIDE SEQUENCE</scope>
</reference>
<protein>
    <submittedName>
        <fullName evidence="1">Uncharacterized protein</fullName>
    </submittedName>
</protein>
<accession>I3SJP7</accession>
<dbReference type="AlphaFoldDB" id="I3SJP7"/>
<evidence type="ECO:0000313" key="1">
    <source>
        <dbReference type="EMBL" id="AFK40489.1"/>
    </source>
</evidence>
<proteinExistence type="evidence at transcript level"/>
<organism evidence="1">
    <name type="scientific">Lotus japonicus</name>
    <name type="common">Lotus corniculatus var. japonicus</name>
    <dbReference type="NCBI Taxonomy" id="34305"/>
    <lineage>
        <taxon>Eukaryota</taxon>
        <taxon>Viridiplantae</taxon>
        <taxon>Streptophyta</taxon>
        <taxon>Embryophyta</taxon>
        <taxon>Tracheophyta</taxon>
        <taxon>Spermatophyta</taxon>
        <taxon>Magnoliopsida</taxon>
        <taxon>eudicotyledons</taxon>
        <taxon>Gunneridae</taxon>
        <taxon>Pentapetalae</taxon>
        <taxon>rosids</taxon>
        <taxon>fabids</taxon>
        <taxon>Fabales</taxon>
        <taxon>Fabaceae</taxon>
        <taxon>Papilionoideae</taxon>
        <taxon>50 kb inversion clade</taxon>
        <taxon>NPAAA clade</taxon>
        <taxon>Hologalegina</taxon>
        <taxon>robinioid clade</taxon>
        <taxon>Loteae</taxon>
        <taxon>Lotus</taxon>
    </lineage>
</organism>
<name>I3SJP7_LOTJA</name>
<sequence length="77" mass="8633">MSKEWALRTSQSPPGNSLRDCRRLMVTITLRHSAKCLLSMLALDSGCCGTLSSLFLIPKQLQRFMFLETSIIANCLK</sequence>
<dbReference type="EMBL" id="BT140694">
    <property type="protein sequence ID" value="AFK40489.1"/>
    <property type="molecule type" value="mRNA"/>
</dbReference>